<reference evidence="2 3" key="1">
    <citation type="journal article" date="2021" name="Comput. Struct. Biotechnol. J.">
        <title>De novo genome assembly of the potent medicinal plant Rehmannia glutinosa using nanopore technology.</title>
        <authorList>
            <person name="Ma L."/>
            <person name="Dong C."/>
            <person name="Song C."/>
            <person name="Wang X."/>
            <person name="Zheng X."/>
            <person name="Niu Y."/>
            <person name="Chen S."/>
            <person name="Feng W."/>
        </authorList>
    </citation>
    <scope>NUCLEOTIDE SEQUENCE [LARGE SCALE GENOMIC DNA]</scope>
    <source>
        <strain evidence="2">DH-2019</strain>
    </source>
</reference>
<evidence type="ECO:0000313" key="2">
    <source>
        <dbReference type="EMBL" id="KAK6151079.1"/>
    </source>
</evidence>
<comment type="caution">
    <text evidence="2">The sequence shown here is derived from an EMBL/GenBank/DDBJ whole genome shotgun (WGS) entry which is preliminary data.</text>
</comment>
<feature type="compositionally biased region" description="Basic and acidic residues" evidence="1">
    <location>
        <begin position="64"/>
        <end position="74"/>
    </location>
</feature>
<evidence type="ECO:0000313" key="3">
    <source>
        <dbReference type="Proteomes" id="UP001318860"/>
    </source>
</evidence>
<dbReference type="Proteomes" id="UP001318860">
    <property type="component" value="Unassembled WGS sequence"/>
</dbReference>
<sequence>MPTNPNGALVSLDYPNEERPALAIKSREVAPTFGSSERQKMIDEVRYSRIYAQQSDTNRSRQTRTYEVHTHNEESQQSPQNDEENAEALPHPAEDDGIIEEPNETPSNANVAQTSQSVPVVPSTGQQLQKPNIGF</sequence>
<organism evidence="2 3">
    <name type="scientific">Rehmannia glutinosa</name>
    <name type="common">Chinese foxglove</name>
    <dbReference type="NCBI Taxonomy" id="99300"/>
    <lineage>
        <taxon>Eukaryota</taxon>
        <taxon>Viridiplantae</taxon>
        <taxon>Streptophyta</taxon>
        <taxon>Embryophyta</taxon>
        <taxon>Tracheophyta</taxon>
        <taxon>Spermatophyta</taxon>
        <taxon>Magnoliopsida</taxon>
        <taxon>eudicotyledons</taxon>
        <taxon>Gunneridae</taxon>
        <taxon>Pentapetalae</taxon>
        <taxon>asterids</taxon>
        <taxon>lamiids</taxon>
        <taxon>Lamiales</taxon>
        <taxon>Orobanchaceae</taxon>
        <taxon>Rehmannieae</taxon>
        <taxon>Rehmannia</taxon>
    </lineage>
</organism>
<dbReference type="EMBL" id="JABTTQ020000008">
    <property type="protein sequence ID" value="KAK6151079.1"/>
    <property type="molecule type" value="Genomic_DNA"/>
</dbReference>
<feature type="compositionally biased region" description="Basic and acidic residues" evidence="1">
    <location>
        <begin position="37"/>
        <end position="47"/>
    </location>
</feature>
<gene>
    <name evidence="2" type="ORF">DH2020_016011</name>
</gene>
<feature type="region of interest" description="Disordered" evidence="1">
    <location>
        <begin position="23"/>
        <end position="135"/>
    </location>
</feature>
<name>A0ABR0WXT5_REHGL</name>
<protein>
    <submittedName>
        <fullName evidence="2">Uncharacterized protein</fullName>
    </submittedName>
</protein>
<proteinExistence type="predicted"/>
<feature type="compositionally biased region" description="Polar residues" evidence="1">
    <location>
        <begin position="104"/>
        <end position="135"/>
    </location>
</feature>
<accession>A0ABR0WXT5</accession>
<evidence type="ECO:0000256" key="1">
    <source>
        <dbReference type="SAM" id="MobiDB-lite"/>
    </source>
</evidence>
<keyword evidence="3" id="KW-1185">Reference proteome</keyword>